<evidence type="ECO:0000256" key="1">
    <source>
        <dbReference type="ARBA" id="ARBA00006964"/>
    </source>
</evidence>
<feature type="binding site" evidence="5">
    <location>
        <position position="67"/>
    </location>
    <ligand>
        <name>a divalent metal cation</name>
        <dbReference type="ChEBI" id="CHEBI:60240"/>
        <label>1</label>
    </ligand>
</feature>
<dbReference type="Gene3D" id="3.30.70.120">
    <property type="match status" value="1"/>
</dbReference>
<dbReference type="InterPro" id="IPR002678">
    <property type="entry name" value="DUF34/NIF3"/>
</dbReference>
<dbReference type="SUPFAM" id="SSF102705">
    <property type="entry name" value="NIF3 (NGG1p interacting factor 3)-like"/>
    <property type="match status" value="1"/>
</dbReference>
<feature type="binding site" evidence="5">
    <location>
        <position position="331"/>
    </location>
    <ligand>
        <name>a divalent metal cation</name>
        <dbReference type="ChEBI" id="CHEBI:60240"/>
        <label>1</label>
    </ligand>
</feature>
<dbReference type="EMBL" id="SOEG01000016">
    <property type="protein sequence ID" value="TDX51046.1"/>
    <property type="molecule type" value="Genomic_DNA"/>
</dbReference>
<dbReference type="PANTHER" id="PTHR13799:SF14">
    <property type="entry name" value="GTP CYCLOHYDROLASE 1 TYPE 2 HOMOLOG"/>
    <property type="match status" value="1"/>
</dbReference>
<gene>
    <name evidence="6" type="ORF">C7959_11622</name>
</gene>
<dbReference type="InterPro" id="IPR017221">
    <property type="entry name" value="DUF34/NIF3_bac"/>
</dbReference>
<comment type="similarity">
    <text evidence="1 4">Belongs to the GTP cyclohydrolase I type 2/NIF3 family.</text>
</comment>
<sequence>MSVKLQQVTNLINKLAPNNLAYEWDNIGLQIGDYNQEVDKVLVTLDVNQQVLEEAIEKDVDLIVAHHPVIFKGISNLRFNTPLGKLIQKAIKNNLSIYVAHTNYDIAEGGLNDILAKKLQLTNTDILQVTNSEKLKKIVVFVPVNAINKVKEAMGKAGAGWIGNYSNCFFEQEGVGSFKSLAGTNPYLGTKGEINQVEEYRLETIVPSKILHKVINKMIKAHPYEEVAYDIYPLDNQGQKSGIGRIGYLKEAIVLEEYIKLVKEKLELENLKLVGNVHSQIHKVAICSGSGADFIKTASFKGADLLVTGDIKYHDAQLAEEKGIALIDAGHYGTEKIMKDAMVEYLLEKIKKNNLKVGVLRSEINTNPFQII</sequence>
<evidence type="ECO:0000256" key="5">
    <source>
        <dbReference type="PIRSR" id="PIRSR602678-1"/>
    </source>
</evidence>
<dbReference type="NCBIfam" id="TIGR00486">
    <property type="entry name" value="YbgI_SA1388"/>
    <property type="match status" value="1"/>
</dbReference>
<dbReference type="RefSeq" id="WP_134117085.1">
    <property type="nucleotide sequence ID" value="NZ_SOEG01000016.1"/>
</dbReference>
<evidence type="ECO:0000313" key="7">
    <source>
        <dbReference type="Proteomes" id="UP000295832"/>
    </source>
</evidence>
<reference evidence="6 7" key="1">
    <citation type="submission" date="2019-03" db="EMBL/GenBank/DDBJ databases">
        <title>Subsurface microbial communities from deep shales in Ohio and West Virginia, USA.</title>
        <authorList>
            <person name="Wrighton K."/>
        </authorList>
    </citation>
    <scope>NUCLEOTIDE SEQUENCE [LARGE SCALE GENOMIC DNA]</scope>
    <source>
        <strain evidence="6 7">MSL 6dP</strain>
    </source>
</reference>
<accession>A0A4R8H7P1</accession>
<organism evidence="6 7">
    <name type="scientific">Orenia marismortui</name>
    <dbReference type="NCBI Taxonomy" id="46469"/>
    <lineage>
        <taxon>Bacteria</taxon>
        <taxon>Bacillati</taxon>
        <taxon>Bacillota</taxon>
        <taxon>Clostridia</taxon>
        <taxon>Halanaerobiales</taxon>
        <taxon>Halobacteroidaceae</taxon>
        <taxon>Orenia</taxon>
    </lineage>
</organism>
<evidence type="ECO:0000256" key="4">
    <source>
        <dbReference type="PIRNR" id="PIRNR037489"/>
    </source>
</evidence>
<keyword evidence="7" id="KW-1185">Reference proteome</keyword>
<dbReference type="GO" id="GO:0005737">
    <property type="term" value="C:cytoplasm"/>
    <property type="evidence" value="ECO:0007669"/>
    <property type="project" value="TreeGrafter"/>
</dbReference>
<dbReference type="InterPro" id="IPR036069">
    <property type="entry name" value="DUF34/NIF3_sf"/>
</dbReference>
<dbReference type="InterPro" id="IPR015867">
    <property type="entry name" value="N-reg_PII/ATP_PRibTrfase_C"/>
</dbReference>
<keyword evidence="3 4" id="KW-0479">Metal-binding</keyword>
<feature type="binding site" evidence="5">
    <location>
        <position position="66"/>
    </location>
    <ligand>
        <name>a divalent metal cation</name>
        <dbReference type="ChEBI" id="CHEBI:60240"/>
        <label>1</label>
    </ligand>
</feature>
<dbReference type="Gene3D" id="3.40.1390.30">
    <property type="entry name" value="NIF3 (NGG1p interacting factor 3)-like"/>
    <property type="match status" value="2"/>
</dbReference>
<feature type="binding site" evidence="5">
    <location>
        <position position="105"/>
    </location>
    <ligand>
        <name>a divalent metal cation</name>
        <dbReference type="ChEBI" id="CHEBI:60240"/>
        <label>1</label>
    </ligand>
</feature>
<feature type="binding site" evidence="5">
    <location>
        <position position="335"/>
    </location>
    <ligand>
        <name>a divalent metal cation</name>
        <dbReference type="ChEBI" id="CHEBI:60240"/>
        <label>1</label>
    </ligand>
</feature>
<dbReference type="GO" id="GO:0046872">
    <property type="term" value="F:metal ion binding"/>
    <property type="evidence" value="ECO:0007669"/>
    <property type="project" value="UniProtKB-UniRule"/>
</dbReference>
<name>A0A4R8H7P1_9FIRM</name>
<evidence type="ECO:0000256" key="3">
    <source>
        <dbReference type="ARBA" id="ARBA00022723"/>
    </source>
</evidence>
<dbReference type="PANTHER" id="PTHR13799">
    <property type="entry name" value="NGG1 INTERACTING FACTOR 3"/>
    <property type="match status" value="1"/>
</dbReference>
<dbReference type="STRING" id="926561.GCA_000379025_00562"/>
<dbReference type="Proteomes" id="UP000295832">
    <property type="component" value="Unassembled WGS sequence"/>
</dbReference>
<proteinExistence type="inferred from homology"/>
<protein>
    <recommendedName>
        <fullName evidence="2 4">GTP cyclohydrolase 1 type 2 homolog</fullName>
    </recommendedName>
</protein>
<dbReference type="Pfam" id="PF01784">
    <property type="entry name" value="DUF34_NIF3"/>
    <property type="match status" value="1"/>
</dbReference>
<evidence type="ECO:0000313" key="6">
    <source>
        <dbReference type="EMBL" id="TDX51046.1"/>
    </source>
</evidence>
<dbReference type="AlphaFoldDB" id="A0A4R8H7P1"/>
<evidence type="ECO:0000256" key="2">
    <source>
        <dbReference type="ARBA" id="ARBA00022112"/>
    </source>
</evidence>
<comment type="caution">
    <text evidence="6">The sequence shown here is derived from an EMBL/GenBank/DDBJ whole genome shotgun (WGS) entry which is preliminary data.</text>
</comment>
<dbReference type="PIRSF" id="PIRSF037489">
    <property type="entry name" value="UCP037489_NIF3_YqfO"/>
    <property type="match status" value="1"/>
</dbReference>
<dbReference type="FunFam" id="3.40.1390.30:FF:000001">
    <property type="entry name" value="GTP cyclohydrolase 1 type 2"/>
    <property type="match status" value="1"/>
</dbReference>
<dbReference type="FunFam" id="3.30.70.120:FF:000006">
    <property type="entry name" value="GTP cyclohydrolase 1 type 2 homolog"/>
    <property type="match status" value="1"/>
</dbReference>